<dbReference type="Pfam" id="PF19279">
    <property type="entry name" value="YegS_C"/>
    <property type="match status" value="1"/>
</dbReference>
<dbReference type="PANTHER" id="PTHR12358:SF106">
    <property type="entry name" value="LIPID KINASE YEGS"/>
    <property type="match status" value="1"/>
</dbReference>
<dbReference type="PANTHER" id="PTHR12358">
    <property type="entry name" value="SPHINGOSINE KINASE"/>
    <property type="match status" value="1"/>
</dbReference>
<evidence type="ECO:0000256" key="10">
    <source>
        <dbReference type="ARBA" id="ARBA00023264"/>
    </source>
</evidence>
<dbReference type="GO" id="GO:0016301">
    <property type="term" value="F:kinase activity"/>
    <property type="evidence" value="ECO:0007669"/>
    <property type="project" value="UniProtKB-KW"/>
</dbReference>
<evidence type="ECO:0000256" key="5">
    <source>
        <dbReference type="ARBA" id="ARBA00022741"/>
    </source>
</evidence>
<gene>
    <name evidence="12" type="ORF">C4B60_06440</name>
</gene>
<dbReference type="GO" id="GO:0005886">
    <property type="term" value="C:plasma membrane"/>
    <property type="evidence" value="ECO:0007669"/>
    <property type="project" value="TreeGrafter"/>
</dbReference>
<dbReference type="EMBL" id="PREZ01000002">
    <property type="protein sequence ID" value="PPA71688.1"/>
    <property type="molecule type" value="Genomic_DNA"/>
</dbReference>
<comment type="cofactor">
    <cofactor evidence="1">
        <name>Mg(2+)</name>
        <dbReference type="ChEBI" id="CHEBI:18420"/>
    </cofactor>
</comment>
<evidence type="ECO:0000256" key="9">
    <source>
        <dbReference type="ARBA" id="ARBA00023209"/>
    </source>
</evidence>
<evidence type="ECO:0000256" key="8">
    <source>
        <dbReference type="ARBA" id="ARBA00023098"/>
    </source>
</evidence>
<dbReference type="AlphaFoldDB" id="A0A2S5GFG6"/>
<protein>
    <recommendedName>
        <fullName evidence="11">DAGKc domain-containing protein</fullName>
    </recommendedName>
</protein>
<feature type="domain" description="DAGKc" evidence="11">
    <location>
        <begin position="14"/>
        <end position="114"/>
    </location>
</feature>
<reference evidence="12 13" key="1">
    <citation type="submission" date="2018-02" db="EMBL/GenBank/DDBJ databases">
        <title>Jeotgalibacillus proteolyticum sp. nov. a protease producing bacterium isolated from ocean sediments of Laizhou Bay.</title>
        <authorList>
            <person name="Li Y."/>
        </authorList>
    </citation>
    <scope>NUCLEOTIDE SEQUENCE [LARGE SCALE GENOMIC DNA]</scope>
    <source>
        <strain evidence="12 13">22-7</strain>
    </source>
</reference>
<evidence type="ECO:0000256" key="3">
    <source>
        <dbReference type="ARBA" id="ARBA00022516"/>
    </source>
</evidence>
<evidence type="ECO:0000313" key="12">
    <source>
        <dbReference type="EMBL" id="PPA71688.1"/>
    </source>
</evidence>
<dbReference type="InterPro" id="IPR050187">
    <property type="entry name" value="Lipid_Phosphate_FormReg"/>
</dbReference>
<dbReference type="InterPro" id="IPR016064">
    <property type="entry name" value="NAD/diacylglycerol_kinase_sf"/>
</dbReference>
<dbReference type="InterPro" id="IPR045540">
    <property type="entry name" value="YegS/DAGK_C"/>
</dbReference>
<organism evidence="12 13">
    <name type="scientific">Jeotgalibacillus proteolyticus</name>
    <dbReference type="NCBI Taxonomy" id="2082395"/>
    <lineage>
        <taxon>Bacteria</taxon>
        <taxon>Bacillati</taxon>
        <taxon>Bacillota</taxon>
        <taxon>Bacilli</taxon>
        <taxon>Bacillales</taxon>
        <taxon>Caryophanaceae</taxon>
        <taxon>Jeotgalibacillus</taxon>
    </lineage>
</organism>
<dbReference type="GO" id="GO:0005524">
    <property type="term" value="F:ATP binding"/>
    <property type="evidence" value="ECO:0007669"/>
    <property type="project" value="UniProtKB-KW"/>
</dbReference>
<evidence type="ECO:0000313" key="13">
    <source>
        <dbReference type="Proteomes" id="UP000239047"/>
    </source>
</evidence>
<keyword evidence="3" id="KW-0444">Lipid biosynthesis</keyword>
<keyword evidence="13" id="KW-1185">Reference proteome</keyword>
<keyword evidence="10" id="KW-1208">Phospholipid metabolism</keyword>
<keyword evidence="4" id="KW-0808">Transferase</keyword>
<keyword evidence="6" id="KW-0418">Kinase</keyword>
<sequence>MGCRRRLINPDFRVPSMKVIVIVNPHAKNGMALKKFTRLIPICEKEKIDYWITAAPLDAVHRMKDYLSRHPDEKVIFLGVGGDGTMHELINGAAGFPNALIASISAGSGNDFGRHYSSFPFTEQSLRWLKQWDGKAEKQDSVYFKGDKSGWFVNNLGIGFDALVAYSANQSFLKKWFNRFKLGKLIYAFYLLRHLFRYQPQEMEIWLDGKAHRYKDVWFITAANQPYYGGGMKIAPSANSSDGILDMIIVHQLSRWKFLAVFISVFFGSHLRFKEVEHLSGRKVQIKVFSEAFIHADGEFGGVLSEKSPLWIQLHSKSWNHIRTDKHGS</sequence>
<evidence type="ECO:0000259" key="11">
    <source>
        <dbReference type="PROSITE" id="PS50146"/>
    </source>
</evidence>
<keyword evidence="8" id="KW-0443">Lipid metabolism</keyword>
<dbReference type="Gene3D" id="2.60.200.40">
    <property type="match status" value="1"/>
</dbReference>
<keyword evidence="9" id="KW-0594">Phospholipid biosynthesis</keyword>
<evidence type="ECO:0000256" key="7">
    <source>
        <dbReference type="ARBA" id="ARBA00022840"/>
    </source>
</evidence>
<keyword evidence="7" id="KW-0067">ATP-binding</keyword>
<dbReference type="OrthoDB" id="9786026at2"/>
<dbReference type="SMART" id="SM00046">
    <property type="entry name" value="DAGKc"/>
    <property type="match status" value="1"/>
</dbReference>
<accession>A0A2S5GFG6</accession>
<name>A0A2S5GFG6_9BACL</name>
<evidence type="ECO:0000256" key="1">
    <source>
        <dbReference type="ARBA" id="ARBA00001946"/>
    </source>
</evidence>
<dbReference type="GO" id="GO:0008654">
    <property type="term" value="P:phospholipid biosynthetic process"/>
    <property type="evidence" value="ECO:0007669"/>
    <property type="project" value="UniProtKB-KW"/>
</dbReference>
<evidence type="ECO:0000256" key="6">
    <source>
        <dbReference type="ARBA" id="ARBA00022777"/>
    </source>
</evidence>
<dbReference type="PROSITE" id="PS50146">
    <property type="entry name" value="DAGK"/>
    <property type="match status" value="1"/>
</dbReference>
<keyword evidence="5" id="KW-0547">Nucleotide-binding</keyword>
<dbReference type="Pfam" id="PF00781">
    <property type="entry name" value="DAGK_cat"/>
    <property type="match status" value="1"/>
</dbReference>
<evidence type="ECO:0000256" key="4">
    <source>
        <dbReference type="ARBA" id="ARBA00022679"/>
    </source>
</evidence>
<dbReference type="Gene3D" id="3.40.50.10330">
    <property type="entry name" value="Probable inorganic polyphosphate/atp-NAD kinase, domain 1"/>
    <property type="match status" value="1"/>
</dbReference>
<evidence type="ECO:0000256" key="2">
    <source>
        <dbReference type="ARBA" id="ARBA00005983"/>
    </source>
</evidence>
<comment type="similarity">
    <text evidence="2">Belongs to the diacylglycerol/lipid kinase family.</text>
</comment>
<comment type="caution">
    <text evidence="12">The sequence shown here is derived from an EMBL/GenBank/DDBJ whole genome shotgun (WGS) entry which is preliminary data.</text>
</comment>
<dbReference type="InterPro" id="IPR001206">
    <property type="entry name" value="Diacylglycerol_kinase_cat_dom"/>
</dbReference>
<proteinExistence type="inferred from homology"/>
<dbReference type="InterPro" id="IPR017438">
    <property type="entry name" value="ATP-NAD_kinase_N"/>
</dbReference>
<dbReference type="Proteomes" id="UP000239047">
    <property type="component" value="Unassembled WGS sequence"/>
</dbReference>
<dbReference type="SUPFAM" id="SSF111331">
    <property type="entry name" value="NAD kinase/diacylglycerol kinase-like"/>
    <property type="match status" value="1"/>
</dbReference>